<evidence type="ECO:0000313" key="13">
    <source>
        <dbReference type="Proteomes" id="UP001058461"/>
    </source>
</evidence>
<evidence type="ECO:0000256" key="5">
    <source>
        <dbReference type="ARBA" id="ARBA00022618"/>
    </source>
</evidence>
<dbReference type="RefSeq" id="WP_255853058.1">
    <property type="nucleotide sequence ID" value="NZ_CP073347.1"/>
</dbReference>
<keyword evidence="7" id="KW-0717">Septation</keyword>
<dbReference type="PANTHER" id="PTHR34981">
    <property type="entry name" value="CELL DIVISION PROTEIN ZAPA"/>
    <property type="match status" value="1"/>
</dbReference>
<evidence type="ECO:0000256" key="8">
    <source>
        <dbReference type="ARBA" id="ARBA00023306"/>
    </source>
</evidence>
<keyword evidence="6" id="KW-0175">Coiled coil</keyword>
<dbReference type="Proteomes" id="UP001058461">
    <property type="component" value="Chromosome"/>
</dbReference>
<keyword evidence="5 12" id="KW-0132">Cell division</keyword>
<keyword evidence="8" id="KW-0131">Cell cycle</keyword>
<comment type="similarity">
    <text evidence="2">Belongs to the ZapA family. Type 1 subfamily.</text>
</comment>
<dbReference type="InterPro" id="IPR036192">
    <property type="entry name" value="Cell_div_ZapA-like_sf"/>
</dbReference>
<organism evidence="12 13">
    <name type="scientific">Marinobacterium rhizophilum</name>
    <dbReference type="NCBI Taxonomy" id="420402"/>
    <lineage>
        <taxon>Bacteria</taxon>
        <taxon>Pseudomonadati</taxon>
        <taxon>Pseudomonadota</taxon>
        <taxon>Gammaproteobacteria</taxon>
        <taxon>Oceanospirillales</taxon>
        <taxon>Oceanospirillaceae</taxon>
        <taxon>Marinobacterium</taxon>
    </lineage>
</organism>
<evidence type="ECO:0000256" key="1">
    <source>
        <dbReference type="ARBA" id="ARBA00004496"/>
    </source>
</evidence>
<dbReference type="EMBL" id="CP073347">
    <property type="protein sequence ID" value="UTW11002.1"/>
    <property type="molecule type" value="Genomic_DNA"/>
</dbReference>
<reference evidence="12" key="1">
    <citation type="submission" date="2021-04" db="EMBL/GenBank/DDBJ databases">
        <title>Oceanospirillales bacteria with DddD are important DMSP degraders in coastal seawater.</title>
        <authorList>
            <person name="Liu J."/>
        </authorList>
    </citation>
    <scope>NUCLEOTIDE SEQUENCE</scope>
    <source>
        <strain evidence="12">D13-1</strain>
    </source>
</reference>
<dbReference type="PANTHER" id="PTHR34981:SF1">
    <property type="entry name" value="CELL DIVISION PROTEIN ZAPA"/>
    <property type="match status" value="1"/>
</dbReference>
<dbReference type="Gene3D" id="1.20.5.50">
    <property type="match status" value="1"/>
</dbReference>
<dbReference type="InterPro" id="IPR007838">
    <property type="entry name" value="Cell_div_ZapA-like"/>
</dbReference>
<dbReference type="Pfam" id="PF05164">
    <property type="entry name" value="ZapA"/>
    <property type="match status" value="1"/>
</dbReference>
<evidence type="ECO:0000256" key="3">
    <source>
        <dbReference type="ARBA" id="ARBA00015195"/>
    </source>
</evidence>
<evidence type="ECO:0000313" key="12">
    <source>
        <dbReference type="EMBL" id="UTW11002.1"/>
    </source>
</evidence>
<evidence type="ECO:0000256" key="11">
    <source>
        <dbReference type="ARBA" id="ARBA00033158"/>
    </source>
</evidence>
<name>A0ABY5HGQ1_9GAMM</name>
<evidence type="ECO:0000256" key="10">
    <source>
        <dbReference type="ARBA" id="ARBA00026068"/>
    </source>
</evidence>
<evidence type="ECO:0000256" key="2">
    <source>
        <dbReference type="ARBA" id="ARBA00010074"/>
    </source>
</evidence>
<evidence type="ECO:0000256" key="9">
    <source>
        <dbReference type="ARBA" id="ARBA00024910"/>
    </source>
</evidence>
<keyword evidence="13" id="KW-1185">Reference proteome</keyword>
<protein>
    <recommendedName>
        <fullName evidence="3">Cell division protein ZapA</fullName>
    </recommendedName>
    <alternativeName>
        <fullName evidence="11">Z ring-associated protein ZapA</fullName>
    </alternativeName>
</protein>
<sequence>MSKTDAHKVTIKLLDKEYIIACPEGAEAELLTSADYLDQKMRDIRGNGKTVGLERVAVMAALNIAHELLKSHADNRQHIEDQVRHLGSKIDQSLSRSALEKQEQDN</sequence>
<gene>
    <name evidence="12" type="ORF">KDW95_17225</name>
</gene>
<dbReference type="Gene3D" id="3.30.160.880">
    <property type="entry name" value="Cell division protein ZapA protomer, N-terminal domain"/>
    <property type="match status" value="1"/>
</dbReference>
<comment type="function">
    <text evidence="9">Activator of cell division through the inhibition of FtsZ GTPase activity, therefore promoting FtsZ assembly into bundles of protofilaments necessary for the formation of the division Z ring. It is recruited early at mid-cell but it is not essential for cell division.</text>
</comment>
<evidence type="ECO:0000256" key="4">
    <source>
        <dbReference type="ARBA" id="ARBA00022490"/>
    </source>
</evidence>
<dbReference type="InterPro" id="IPR042233">
    <property type="entry name" value="Cell_div_ZapA_N"/>
</dbReference>
<accession>A0ABY5HGQ1</accession>
<comment type="subcellular location">
    <subcellularLocation>
        <location evidence="1">Cytoplasm</location>
    </subcellularLocation>
</comment>
<dbReference type="SUPFAM" id="SSF102829">
    <property type="entry name" value="Cell division protein ZapA-like"/>
    <property type="match status" value="1"/>
</dbReference>
<evidence type="ECO:0000256" key="6">
    <source>
        <dbReference type="ARBA" id="ARBA00023054"/>
    </source>
</evidence>
<dbReference type="GO" id="GO:0051301">
    <property type="term" value="P:cell division"/>
    <property type="evidence" value="ECO:0007669"/>
    <property type="project" value="UniProtKB-KW"/>
</dbReference>
<comment type="subunit">
    <text evidence="10">Homodimer. Interacts with FtsZ.</text>
</comment>
<keyword evidence="4" id="KW-0963">Cytoplasm</keyword>
<proteinExistence type="inferred from homology"/>
<evidence type="ECO:0000256" key="7">
    <source>
        <dbReference type="ARBA" id="ARBA00023210"/>
    </source>
</evidence>